<dbReference type="SUPFAM" id="SSF56112">
    <property type="entry name" value="Protein kinase-like (PK-like)"/>
    <property type="match status" value="1"/>
</dbReference>
<dbReference type="OMA" id="IMESEYY"/>
<dbReference type="AlphaFoldDB" id="S3BTZ0"/>
<dbReference type="PANTHER" id="PTHR21310:SF15">
    <property type="entry name" value="AMINOGLYCOSIDE PHOSPHOTRANSFERASE DOMAIN-CONTAINING PROTEIN"/>
    <property type="match status" value="1"/>
</dbReference>
<sequence length="307" mass="33638">MDNVTFNWKQHTYDPDASIHMAMPQTDWLARCQLARLLQSTDSVRWVARVALRRSPADTAELRSKKTRTDAAGGFDTYRGITPAALQPRFYRRAAACHVKITALRLPKIGTVHRTPDGVFEAGRIPGIGGTFDTATALLEAWADHARFPRRPDEILTVMRGAPEIQQVPAAVDSFVGQFRTVAPRLACARHNDRGPFPLCHADFLHRNIIVAEDVKVDASFDVLGIIGWEGACTLPLELEARERGPCVGAGGGHTLSPCLAHEHAQALSYAMEGFRNGKMGLYDQVLDDLEAGLPGVDLVQGPDQSR</sequence>
<dbReference type="VEuPathDB" id="FungiDB:F503_01642"/>
<keyword evidence="2" id="KW-1185">Reference proteome</keyword>
<dbReference type="eggNOG" id="ENOG502SI0S">
    <property type="taxonomic scope" value="Eukaryota"/>
</dbReference>
<evidence type="ECO:0000313" key="1">
    <source>
        <dbReference type="EMBL" id="EPE02901.1"/>
    </source>
</evidence>
<dbReference type="Proteomes" id="UP000016923">
    <property type="component" value="Unassembled WGS sequence"/>
</dbReference>
<gene>
    <name evidence="1" type="ORF">F503_01642</name>
</gene>
<reference evidence="1 2" key="1">
    <citation type="journal article" date="2013" name="BMC Genomics">
        <title>The genome and transcriptome of the pine saprophyte Ophiostoma piceae, and a comparison with the bark beetle-associated pine pathogen Grosmannia clavigera.</title>
        <authorList>
            <person name="Haridas S."/>
            <person name="Wang Y."/>
            <person name="Lim L."/>
            <person name="Massoumi Alamouti S."/>
            <person name="Jackman S."/>
            <person name="Docking R."/>
            <person name="Robertson G."/>
            <person name="Birol I."/>
            <person name="Bohlmann J."/>
            <person name="Breuil C."/>
        </authorList>
    </citation>
    <scope>NUCLEOTIDE SEQUENCE [LARGE SCALE GENOMIC DNA]</scope>
    <source>
        <strain evidence="1 2">UAMH 11346</strain>
    </source>
</reference>
<proteinExistence type="predicted"/>
<dbReference type="PANTHER" id="PTHR21310">
    <property type="entry name" value="AMINOGLYCOSIDE PHOSPHOTRANSFERASE-RELATED-RELATED"/>
    <property type="match status" value="1"/>
</dbReference>
<dbReference type="HOGENOM" id="CLU_038960_0_0_1"/>
<organism evidence="1 2">
    <name type="scientific">Ophiostoma piceae (strain UAMH 11346)</name>
    <name type="common">Sap stain fungus</name>
    <dbReference type="NCBI Taxonomy" id="1262450"/>
    <lineage>
        <taxon>Eukaryota</taxon>
        <taxon>Fungi</taxon>
        <taxon>Dikarya</taxon>
        <taxon>Ascomycota</taxon>
        <taxon>Pezizomycotina</taxon>
        <taxon>Sordariomycetes</taxon>
        <taxon>Sordariomycetidae</taxon>
        <taxon>Ophiostomatales</taxon>
        <taxon>Ophiostomataceae</taxon>
        <taxon>Ophiostoma</taxon>
    </lineage>
</organism>
<evidence type="ECO:0000313" key="2">
    <source>
        <dbReference type="Proteomes" id="UP000016923"/>
    </source>
</evidence>
<dbReference type="InterPro" id="IPR011009">
    <property type="entry name" value="Kinase-like_dom_sf"/>
</dbReference>
<dbReference type="STRING" id="1262450.S3BTZ0"/>
<dbReference type="InterPro" id="IPR051678">
    <property type="entry name" value="AGP_Transferase"/>
</dbReference>
<dbReference type="EMBL" id="KE148173">
    <property type="protein sequence ID" value="EPE02901.1"/>
    <property type="molecule type" value="Genomic_DNA"/>
</dbReference>
<protein>
    <recommendedName>
        <fullName evidence="3">Aminoglycoside phosphotransferase domain-containing protein</fullName>
    </recommendedName>
</protein>
<dbReference type="OrthoDB" id="10003767at2759"/>
<accession>S3BTZ0</accession>
<evidence type="ECO:0008006" key="3">
    <source>
        <dbReference type="Google" id="ProtNLM"/>
    </source>
</evidence>
<name>S3BTZ0_OPHP1</name>